<dbReference type="SFLD" id="SFLDG01129">
    <property type="entry name" value="C1.5:_HAD__Beta-PGM__Phosphata"/>
    <property type="match status" value="1"/>
</dbReference>
<keyword evidence="1" id="KW-0378">Hydrolase</keyword>
<dbReference type="SUPFAM" id="SSF56784">
    <property type="entry name" value="HAD-like"/>
    <property type="match status" value="1"/>
</dbReference>
<dbReference type="EMBL" id="JACHWT010000004">
    <property type="protein sequence ID" value="MBB3115894.1"/>
    <property type="molecule type" value="Genomic_DNA"/>
</dbReference>
<dbReference type="Gene3D" id="1.10.150.240">
    <property type="entry name" value="Putative phosphatase, domain 2"/>
    <property type="match status" value="1"/>
</dbReference>
<dbReference type="InterPro" id="IPR023198">
    <property type="entry name" value="PGP-like_dom2"/>
</dbReference>
<name>A0A8H9Y6W2_9CORY</name>
<dbReference type="Pfam" id="PF00702">
    <property type="entry name" value="Hydrolase"/>
    <property type="match status" value="1"/>
</dbReference>
<dbReference type="SFLD" id="SFLDS00003">
    <property type="entry name" value="Haloacid_Dehalogenase"/>
    <property type="match status" value="1"/>
</dbReference>
<organism evidence="1 2">
    <name type="scientific">Corynebacterium bovis DSM 20582 = CIP 54.80</name>
    <dbReference type="NCBI Taxonomy" id="927655"/>
    <lineage>
        <taxon>Bacteria</taxon>
        <taxon>Bacillati</taxon>
        <taxon>Actinomycetota</taxon>
        <taxon>Actinomycetes</taxon>
        <taxon>Mycobacteriales</taxon>
        <taxon>Corynebacteriaceae</taxon>
        <taxon>Corynebacterium</taxon>
    </lineage>
</organism>
<dbReference type="InterPro" id="IPR036412">
    <property type="entry name" value="HAD-like_sf"/>
</dbReference>
<dbReference type="AlphaFoldDB" id="A0A8H9Y6W2"/>
<gene>
    <name evidence="1" type="ORF">FHU32_001113</name>
</gene>
<evidence type="ECO:0000313" key="1">
    <source>
        <dbReference type="EMBL" id="MBB3115894.1"/>
    </source>
</evidence>
<dbReference type="PANTHER" id="PTHR43434:SF19">
    <property type="entry name" value="PHOSPHONOACETALDEHYDE HYDROLASE"/>
    <property type="match status" value="1"/>
</dbReference>
<dbReference type="InterPro" id="IPR050155">
    <property type="entry name" value="HAD-like_hydrolase_sf"/>
</dbReference>
<dbReference type="Gene3D" id="3.40.50.1000">
    <property type="entry name" value="HAD superfamily/HAD-like"/>
    <property type="match status" value="1"/>
</dbReference>
<dbReference type="GeneID" id="60808939"/>
<evidence type="ECO:0000313" key="2">
    <source>
        <dbReference type="Proteomes" id="UP000612712"/>
    </source>
</evidence>
<comment type="caution">
    <text evidence="1">The sequence shown here is derived from an EMBL/GenBank/DDBJ whole genome shotgun (WGS) entry which is preliminary data.</text>
</comment>
<proteinExistence type="predicted"/>
<sequence length="253" mass="25623">MPLLVCDIAGTTVDDGGVVYRELRSAVEARGVTPTAAQLSAVKGTEKRSAVATLLTTGGRTTDDDEVAATFAAFLDALRRAYSARPPRPLPGVADALTTLRDRGVSLALTTGFQRSIAEIVLGACGWGTRALSTSPGEPTPASSPLLEGNDAHRLVVDALVTSDTVPAGRPAPHLIHRAMELTGTGSVADVVSAGDTVADLRAAANAGVAGVGVLTGGVDRAVLAAEPHAVILGSLADVTRPEIVRALGLPEA</sequence>
<dbReference type="GO" id="GO:0006281">
    <property type="term" value="P:DNA repair"/>
    <property type="evidence" value="ECO:0007669"/>
    <property type="project" value="TreeGrafter"/>
</dbReference>
<dbReference type="GO" id="GO:0005829">
    <property type="term" value="C:cytosol"/>
    <property type="evidence" value="ECO:0007669"/>
    <property type="project" value="TreeGrafter"/>
</dbReference>
<dbReference type="PANTHER" id="PTHR43434">
    <property type="entry name" value="PHOSPHOGLYCOLATE PHOSPHATASE"/>
    <property type="match status" value="1"/>
</dbReference>
<protein>
    <submittedName>
        <fullName evidence="1">Phosphoglycolate phosphatase-like HAD superfamily hydrolase</fullName>
    </submittedName>
</protein>
<dbReference type="Proteomes" id="UP000612712">
    <property type="component" value="Unassembled WGS sequence"/>
</dbReference>
<reference evidence="1" key="1">
    <citation type="submission" date="2020-08" db="EMBL/GenBank/DDBJ databases">
        <title>Sequencing the genomes of 1000 actinobacteria strains.</title>
        <authorList>
            <person name="Klenk H.-P."/>
        </authorList>
    </citation>
    <scope>NUCLEOTIDE SEQUENCE</scope>
    <source>
        <strain evidence="1">DSM 20582</strain>
    </source>
</reference>
<dbReference type="InterPro" id="IPR023214">
    <property type="entry name" value="HAD_sf"/>
</dbReference>
<dbReference type="GO" id="GO:0008967">
    <property type="term" value="F:phosphoglycolate phosphatase activity"/>
    <property type="evidence" value="ECO:0007669"/>
    <property type="project" value="TreeGrafter"/>
</dbReference>
<accession>A0A8H9Y6W2</accession>
<dbReference type="RefSeq" id="WP_010271819.1">
    <property type="nucleotide sequence ID" value="NZ_AENJ01000297.1"/>
</dbReference>